<accession>A0ABV4XGH6</accession>
<dbReference type="EMBL" id="JBHFNQ010000254">
    <property type="protein sequence ID" value="MFB2881911.1"/>
    <property type="molecule type" value="Genomic_DNA"/>
</dbReference>
<dbReference type="InterPro" id="IPR050834">
    <property type="entry name" value="Glycosyltransf_2"/>
</dbReference>
<evidence type="ECO:0000259" key="1">
    <source>
        <dbReference type="Pfam" id="PF10111"/>
    </source>
</evidence>
<reference evidence="2 3" key="1">
    <citation type="submission" date="2024-09" db="EMBL/GenBank/DDBJ databases">
        <title>Floridaenema gen nov. (Aerosakkonemataceae, Aerosakkonematales ord. nov., Cyanobacteria) from benthic tropical and subtropical fresh waters, with the description of four new species.</title>
        <authorList>
            <person name="Moretto J.A."/>
            <person name="Berthold D.E."/>
            <person name="Lefler F.W."/>
            <person name="Huang I.-S."/>
            <person name="Laughinghouse H. IV."/>
        </authorList>
    </citation>
    <scope>NUCLEOTIDE SEQUENCE [LARGE SCALE GENOMIC DNA]</scope>
    <source>
        <strain evidence="2 3">BLCC-F46</strain>
    </source>
</reference>
<keyword evidence="3" id="KW-1185">Reference proteome</keyword>
<dbReference type="InterPro" id="IPR019290">
    <property type="entry name" value="GlycosylTrfase-like_prok"/>
</dbReference>
<dbReference type="Gene3D" id="3.90.550.10">
    <property type="entry name" value="Spore Coat Polysaccharide Biosynthesis Protein SpsA, Chain A"/>
    <property type="match status" value="1"/>
</dbReference>
<gene>
    <name evidence="2" type="ORF">ACE1CC_34120</name>
</gene>
<dbReference type="RefSeq" id="WP_413274876.1">
    <property type="nucleotide sequence ID" value="NZ_JBHFNQ010000254.1"/>
</dbReference>
<comment type="caution">
    <text evidence="2">The sequence shown here is derived from an EMBL/GenBank/DDBJ whole genome shotgun (WGS) entry which is preliminary data.</text>
</comment>
<organism evidence="2 3">
    <name type="scientific">Floridaenema aerugineum BLCC-F46</name>
    <dbReference type="NCBI Taxonomy" id="3153654"/>
    <lineage>
        <taxon>Bacteria</taxon>
        <taxon>Bacillati</taxon>
        <taxon>Cyanobacteriota</taxon>
        <taxon>Cyanophyceae</taxon>
        <taxon>Oscillatoriophycideae</taxon>
        <taxon>Aerosakkonematales</taxon>
        <taxon>Aerosakkonemataceae</taxon>
        <taxon>Floridanema</taxon>
        <taxon>Floridanema aerugineum</taxon>
    </lineage>
</organism>
<feature type="domain" description="Glycosyltransferase 2-like prokaryotic type" evidence="1">
    <location>
        <begin position="5"/>
        <end position="208"/>
    </location>
</feature>
<dbReference type="Proteomes" id="UP001576774">
    <property type="component" value="Unassembled WGS sequence"/>
</dbReference>
<dbReference type="Pfam" id="PF10111">
    <property type="entry name" value="Glyco_tranf_2_2"/>
    <property type="match status" value="1"/>
</dbReference>
<evidence type="ECO:0000313" key="3">
    <source>
        <dbReference type="Proteomes" id="UP001576774"/>
    </source>
</evidence>
<dbReference type="SUPFAM" id="SSF53448">
    <property type="entry name" value="Nucleotide-diphospho-sugar transferases"/>
    <property type="match status" value="1"/>
</dbReference>
<protein>
    <submittedName>
        <fullName evidence="2">Glycosyltransferase family 2 protein</fullName>
    </submittedName>
</protein>
<evidence type="ECO:0000313" key="2">
    <source>
        <dbReference type="EMBL" id="MFB2881911.1"/>
    </source>
</evidence>
<name>A0ABV4XGH6_9CYAN</name>
<dbReference type="PANTHER" id="PTHR43685:SF2">
    <property type="entry name" value="GLYCOSYLTRANSFERASE 2-LIKE DOMAIN-CONTAINING PROTEIN"/>
    <property type="match status" value="1"/>
</dbReference>
<dbReference type="InterPro" id="IPR029044">
    <property type="entry name" value="Nucleotide-diphossugar_trans"/>
</dbReference>
<dbReference type="PANTHER" id="PTHR43685">
    <property type="entry name" value="GLYCOSYLTRANSFERASE"/>
    <property type="match status" value="1"/>
</dbReference>
<sequence length="332" mass="37930">MPLISVIIPAYNNEKTIRETIESVLNQSFRDWEIIIINDCSTDSTLEIISSIQDDRIKVFSYPNAGVSVSRNRGFYLSKGEFIAFLDADDLWTPDKLESQLKALQANPQAAIAYSWIDRIDESGKFVTKGNYKNFSGNIYPHLIVQNFLETASNALIRAEALKAVGNFDSALTPAEDWDMYLRLAENYHFVVVPRPQILYRLTANSQSTNMLKMEAVGRKIREKIADRAPESLQNINKAAIKKRYKYYTYKLIEGLPERENGLIAIGFLGQAIKHDAAFLKTRVFWKVLLKIAVIIIMPKQITAFLLKRYQNLFNTQALLIHINKDLPAEFN</sequence>
<proteinExistence type="predicted"/>